<gene>
    <name evidence="7" type="ORF">DZ858_14690</name>
</gene>
<keyword evidence="3 6" id="KW-0812">Transmembrane</keyword>
<dbReference type="Proteomes" id="UP000261082">
    <property type="component" value="Unassembled WGS sequence"/>
</dbReference>
<feature type="transmembrane region" description="Helical" evidence="6">
    <location>
        <begin position="126"/>
        <end position="148"/>
    </location>
</feature>
<accession>A0A3E1Q8K2</accession>
<dbReference type="EMBL" id="QVID01000002">
    <property type="protein sequence ID" value="RFN58461.1"/>
    <property type="molecule type" value="Genomic_DNA"/>
</dbReference>
<keyword evidence="5 6" id="KW-0472">Membrane</keyword>
<feature type="transmembrane region" description="Helical" evidence="6">
    <location>
        <begin position="58"/>
        <end position="80"/>
    </location>
</feature>
<evidence type="ECO:0000256" key="2">
    <source>
        <dbReference type="ARBA" id="ARBA00022475"/>
    </source>
</evidence>
<dbReference type="GO" id="GO:0005886">
    <property type="term" value="C:plasma membrane"/>
    <property type="evidence" value="ECO:0007669"/>
    <property type="project" value="UniProtKB-SubCell"/>
</dbReference>
<evidence type="ECO:0000256" key="4">
    <source>
        <dbReference type="ARBA" id="ARBA00022989"/>
    </source>
</evidence>
<evidence type="ECO:0000256" key="6">
    <source>
        <dbReference type="SAM" id="Phobius"/>
    </source>
</evidence>
<comment type="subcellular location">
    <subcellularLocation>
        <location evidence="1">Cell membrane</location>
        <topology evidence="1">Multi-pass membrane protein</topology>
    </subcellularLocation>
</comment>
<dbReference type="OrthoDB" id="977385at2"/>
<dbReference type="Pfam" id="PF03631">
    <property type="entry name" value="Virul_fac_BrkB"/>
    <property type="match status" value="1"/>
</dbReference>
<keyword evidence="8" id="KW-1185">Reference proteome</keyword>
<keyword evidence="4 6" id="KW-1133">Transmembrane helix</keyword>
<feature type="transmembrane region" description="Helical" evidence="6">
    <location>
        <begin position="236"/>
        <end position="259"/>
    </location>
</feature>
<evidence type="ECO:0000256" key="1">
    <source>
        <dbReference type="ARBA" id="ARBA00004651"/>
    </source>
</evidence>
<dbReference type="RefSeq" id="WP_117160408.1">
    <property type="nucleotide sequence ID" value="NZ_QVID01000002.1"/>
</dbReference>
<evidence type="ECO:0000313" key="7">
    <source>
        <dbReference type="EMBL" id="RFN58461.1"/>
    </source>
</evidence>
<reference evidence="7 8" key="1">
    <citation type="journal article" date="2007" name="Int. J. Syst. Evol. Microbiol.">
        <title>Marixanthomonas ophiurae gen. nov., sp. nov., a marine bacterium of the family Flavobacteriaceae isolated from a deep-sea brittle star.</title>
        <authorList>
            <person name="Romanenko L.A."/>
            <person name="Uchino M."/>
            <person name="Frolova G.M."/>
            <person name="Mikhailov V.V."/>
        </authorList>
    </citation>
    <scope>NUCLEOTIDE SEQUENCE [LARGE SCALE GENOMIC DNA]</scope>
    <source>
        <strain evidence="7 8">KMM 3046</strain>
    </source>
</reference>
<feature type="transmembrane region" description="Helical" evidence="6">
    <location>
        <begin position="271"/>
        <end position="293"/>
    </location>
</feature>
<dbReference type="AlphaFoldDB" id="A0A3E1Q8K2"/>
<evidence type="ECO:0000313" key="8">
    <source>
        <dbReference type="Proteomes" id="UP000261082"/>
    </source>
</evidence>
<dbReference type="PIRSF" id="PIRSF035875">
    <property type="entry name" value="RNase_BN"/>
    <property type="match status" value="1"/>
</dbReference>
<comment type="caution">
    <text evidence="7">The sequence shown here is derived from an EMBL/GenBank/DDBJ whole genome shotgun (WGS) entry which is preliminary data.</text>
</comment>
<feature type="transmembrane region" description="Helical" evidence="6">
    <location>
        <begin position="160"/>
        <end position="182"/>
    </location>
</feature>
<dbReference type="PANTHER" id="PTHR30213:SF0">
    <property type="entry name" value="UPF0761 MEMBRANE PROTEIN YIHY"/>
    <property type="match status" value="1"/>
</dbReference>
<protein>
    <submittedName>
        <fullName evidence="7">YihY/virulence factor BrkB family protein</fullName>
    </submittedName>
</protein>
<keyword evidence="2" id="KW-1003">Cell membrane</keyword>
<dbReference type="InterPro" id="IPR017039">
    <property type="entry name" value="Virul_fac_BrkB"/>
</dbReference>
<evidence type="ECO:0000256" key="5">
    <source>
        <dbReference type="ARBA" id="ARBA00023136"/>
    </source>
</evidence>
<proteinExistence type="predicted"/>
<evidence type="ECO:0000256" key="3">
    <source>
        <dbReference type="ARBA" id="ARBA00022692"/>
    </source>
</evidence>
<dbReference type="NCBIfam" id="TIGR00765">
    <property type="entry name" value="yihY_not_rbn"/>
    <property type="match status" value="1"/>
</dbReference>
<feature type="transmembrane region" description="Helical" evidence="6">
    <location>
        <begin position="202"/>
        <end position="224"/>
    </location>
</feature>
<dbReference type="PANTHER" id="PTHR30213">
    <property type="entry name" value="INNER MEMBRANE PROTEIN YHJD"/>
    <property type="match status" value="1"/>
</dbReference>
<sequence length="313" mass="35396">MSEDEVFNIEKLPVIRTLAKWCKKVKIPGTNGLSLYHLLEIYGTGIIKGTFSSRASSIAYSFFIAIFPFLLFILNLIPYFDFIDGFLTQFLIFIEELLPPQTADLFYPVIADIAVNPRGGLLSFSIILAIFLSANGVNAIFSAFEYSVHVTINRTFIRQYAVAFGVAILLALLLLTTVGVILYGEYLINELVGKVYVENNVYLVTIMQLVVFISMIYTIISILYYFGTKQGKESHFFSFGALLTTILFLVTTYLFGIYINNFSNYNELYGSLGALLIMLFYIWINSNLLLLGFELNVSLQLLKDRNKNNNTNT</sequence>
<name>A0A3E1Q8K2_9FLAO</name>
<organism evidence="7 8">
    <name type="scientific">Marixanthomonas ophiurae</name>
    <dbReference type="NCBI Taxonomy" id="387659"/>
    <lineage>
        <taxon>Bacteria</taxon>
        <taxon>Pseudomonadati</taxon>
        <taxon>Bacteroidota</taxon>
        <taxon>Flavobacteriia</taxon>
        <taxon>Flavobacteriales</taxon>
        <taxon>Flavobacteriaceae</taxon>
        <taxon>Marixanthomonas</taxon>
    </lineage>
</organism>